<dbReference type="EMBL" id="JACHNF010000001">
    <property type="protein sequence ID" value="MBB5983293.1"/>
    <property type="molecule type" value="Genomic_DNA"/>
</dbReference>
<dbReference type="InterPro" id="IPR014756">
    <property type="entry name" value="Ig_E-set"/>
</dbReference>
<dbReference type="RefSeq" id="WP_184841183.1">
    <property type="nucleotide sequence ID" value="NZ_BAAAVN010000002.1"/>
</dbReference>
<feature type="region of interest" description="Disordered" evidence="5">
    <location>
        <begin position="121"/>
        <end position="143"/>
    </location>
</feature>
<evidence type="ECO:0000256" key="3">
    <source>
        <dbReference type="ARBA" id="ARBA00022729"/>
    </source>
</evidence>
<dbReference type="InterPro" id="IPR014755">
    <property type="entry name" value="Cu-Rt/internalin_Ig-like"/>
</dbReference>
<keyword evidence="2" id="KW-0479">Metal-binding</keyword>
<dbReference type="Proteomes" id="UP000558997">
    <property type="component" value="Unassembled WGS sequence"/>
</dbReference>
<dbReference type="GO" id="GO:0030313">
    <property type="term" value="C:cell envelope"/>
    <property type="evidence" value="ECO:0007669"/>
    <property type="project" value="UniProtKB-SubCell"/>
</dbReference>
<feature type="transmembrane region" description="Helical" evidence="6">
    <location>
        <begin position="148"/>
        <end position="168"/>
    </location>
</feature>
<dbReference type="GO" id="GO:0005886">
    <property type="term" value="C:plasma membrane"/>
    <property type="evidence" value="ECO:0007669"/>
    <property type="project" value="TreeGrafter"/>
</dbReference>
<keyword evidence="6" id="KW-1133">Transmembrane helix</keyword>
<feature type="signal peptide" evidence="7">
    <location>
        <begin position="1"/>
        <end position="26"/>
    </location>
</feature>
<evidence type="ECO:0000256" key="7">
    <source>
        <dbReference type="SAM" id="SignalP"/>
    </source>
</evidence>
<dbReference type="AlphaFoldDB" id="A0A841DXH6"/>
<dbReference type="Pfam" id="PF04234">
    <property type="entry name" value="CopC"/>
    <property type="match status" value="1"/>
</dbReference>
<dbReference type="SUPFAM" id="SSF81296">
    <property type="entry name" value="E set domains"/>
    <property type="match status" value="1"/>
</dbReference>
<feature type="chain" id="PRO_5032665838" evidence="7">
    <location>
        <begin position="27"/>
        <end position="174"/>
    </location>
</feature>
<evidence type="ECO:0000256" key="6">
    <source>
        <dbReference type="SAM" id="Phobius"/>
    </source>
</evidence>
<comment type="subcellular location">
    <subcellularLocation>
        <location evidence="1">Cell envelope</location>
    </subcellularLocation>
</comment>
<protein>
    <submittedName>
        <fullName evidence="9">Methionine-rich copper-binding protein CopC</fullName>
    </submittedName>
</protein>
<dbReference type="GO" id="GO:0046688">
    <property type="term" value="P:response to copper ion"/>
    <property type="evidence" value="ECO:0007669"/>
    <property type="project" value="InterPro"/>
</dbReference>
<evidence type="ECO:0000313" key="9">
    <source>
        <dbReference type="EMBL" id="MBB5983293.1"/>
    </source>
</evidence>
<proteinExistence type="predicted"/>
<keyword evidence="3 7" id="KW-0732">Signal</keyword>
<keyword evidence="10" id="KW-1185">Reference proteome</keyword>
<evidence type="ECO:0000256" key="2">
    <source>
        <dbReference type="ARBA" id="ARBA00022723"/>
    </source>
</evidence>
<dbReference type="PANTHER" id="PTHR34820:SF4">
    <property type="entry name" value="INNER MEMBRANE PROTEIN YEBZ"/>
    <property type="match status" value="1"/>
</dbReference>
<comment type="caution">
    <text evidence="9">The sequence shown here is derived from an EMBL/GenBank/DDBJ whole genome shotgun (WGS) entry which is preliminary data.</text>
</comment>
<evidence type="ECO:0000313" key="10">
    <source>
        <dbReference type="Proteomes" id="UP000558997"/>
    </source>
</evidence>
<name>A0A841DXH6_9ACTN</name>
<dbReference type="InterPro" id="IPR032694">
    <property type="entry name" value="CopC/D"/>
</dbReference>
<dbReference type="PANTHER" id="PTHR34820">
    <property type="entry name" value="INNER MEMBRANE PROTEIN YEBZ"/>
    <property type="match status" value="1"/>
</dbReference>
<dbReference type="GO" id="GO:0005507">
    <property type="term" value="F:copper ion binding"/>
    <property type="evidence" value="ECO:0007669"/>
    <property type="project" value="InterPro"/>
</dbReference>
<feature type="domain" description="CopC" evidence="8">
    <location>
        <begin position="25"/>
        <end position="118"/>
    </location>
</feature>
<dbReference type="GO" id="GO:0042597">
    <property type="term" value="C:periplasmic space"/>
    <property type="evidence" value="ECO:0007669"/>
    <property type="project" value="InterPro"/>
</dbReference>
<keyword evidence="4" id="KW-0186">Copper</keyword>
<accession>A0A841DXH6</accession>
<sequence length="174" mass="17546">MRRLIAVLVASLVTLVLSTSVAAAHAKLESMTPADGSSSAAPPTKVILTFSEPVGSDGTQVQVKSPSGKNVANGDLTVVDNTVTQPVGAMVEAGKYQVEARVVSADGHPITVTGSFTVTHAGHASTAPGTDPTATTPASQSNSSSSTVTIVAMCLVMLVVVALAIVIVRRRPAS</sequence>
<evidence type="ECO:0000256" key="1">
    <source>
        <dbReference type="ARBA" id="ARBA00004196"/>
    </source>
</evidence>
<dbReference type="Gene3D" id="2.60.40.1220">
    <property type="match status" value="1"/>
</dbReference>
<dbReference type="InterPro" id="IPR007348">
    <property type="entry name" value="CopC_dom"/>
</dbReference>
<evidence type="ECO:0000259" key="8">
    <source>
        <dbReference type="Pfam" id="PF04234"/>
    </source>
</evidence>
<gene>
    <name evidence="9" type="ORF">HDA44_006634</name>
</gene>
<dbReference type="GO" id="GO:0006825">
    <property type="term" value="P:copper ion transport"/>
    <property type="evidence" value="ECO:0007669"/>
    <property type="project" value="InterPro"/>
</dbReference>
<feature type="compositionally biased region" description="Low complexity" evidence="5">
    <location>
        <begin position="126"/>
        <end position="143"/>
    </location>
</feature>
<keyword evidence="6" id="KW-0812">Transmembrane</keyword>
<reference evidence="9 10" key="1">
    <citation type="submission" date="2020-08" db="EMBL/GenBank/DDBJ databases">
        <title>Sequencing the genomes of 1000 actinobacteria strains.</title>
        <authorList>
            <person name="Klenk H.-P."/>
        </authorList>
    </citation>
    <scope>NUCLEOTIDE SEQUENCE [LARGE SCALE GENOMIC DNA]</scope>
    <source>
        <strain evidence="9 10">DSM 17294</strain>
    </source>
</reference>
<evidence type="ECO:0000256" key="5">
    <source>
        <dbReference type="SAM" id="MobiDB-lite"/>
    </source>
</evidence>
<evidence type="ECO:0000256" key="4">
    <source>
        <dbReference type="ARBA" id="ARBA00023008"/>
    </source>
</evidence>
<keyword evidence="6" id="KW-0472">Membrane</keyword>
<organism evidence="9 10">
    <name type="scientific">Kribbella solani</name>
    <dbReference type="NCBI Taxonomy" id="236067"/>
    <lineage>
        <taxon>Bacteria</taxon>
        <taxon>Bacillati</taxon>
        <taxon>Actinomycetota</taxon>
        <taxon>Actinomycetes</taxon>
        <taxon>Propionibacteriales</taxon>
        <taxon>Kribbellaceae</taxon>
        <taxon>Kribbella</taxon>
    </lineage>
</organism>